<sequence length="392" mass="39343">MRVVIAPDKFKGSLSASEAARAMAQGVLIAVPEAEVDICPMADGGEGTVEVIASVAGAELREAKVRGPLPGQEVVARWAYVPSGDFTRSGEAGEDFHELGSAAKPTAVIEMAQASGLSLVLPEERDPMVATTFGTGELILEALDAGCAQVIVGAGGSATVDGGTGMAAALGYRFLDAKGREVPPGGAALETVNKIDASGRDPRVARTRFFVASDVDSPLTGPRGAARVFGPQKGATPEQVASLDRGLNNLGRIIGERGVNVLDLPGAGAAGGLGGGLVAFCGASIVSGAQAVAEAVGLPAKVAGADLVLTGEGSYDSQTARGKAPAYVAAIAREAGVPVVVVAGRVEVDEKESAIPAFCVVPGPMSLEDAMKDAGLLVKTGTARLLRLPGLL</sequence>
<dbReference type="InterPro" id="IPR036129">
    <property type="entry name" value="Glycerate_kinase_sf"/>
</dbReference>
<evidence type="ECO:0000313" key="6">
    <source>
        <dbReference type="Proteomes" id="UP000233654"/>
    </source>
</evidence>
<evidence type="ECO:0000256" key="2">
    <source>
        <dbReference type="ARBA" id="ARBA00022679"/>
    </source>
</evidence>
<dbReference type="PANTHER" id="PTHR21599:SF0">
    <property type="entry name" value="GLYCERATE KINASE"/>
    <property type="match status" value="1"/>
</dbReference>
<dbReference type="Gene3D" id="3.90.1510.10">
    <property type="entry name" value="Glycerate kinase, domain 2"/>
    <property type="match status" value="1"/>
</dbReference>
<dbReference type="GO" id="GO:0008887">
    <property type="term" value="F:glycerate kinase activity"/>
    <property type="evidence" value="ECO:0007669"/>
    <property type="project" value="UniProtKB-UniRule"/>
</dbReference>
<dbReference type="GO" id="GO:0031388">
    <property type="term" value="P:organic acid phosphorylation"/>
    <property type="evidence" value="ECO:0007669"/>
    <property type="project" value="UniProtKB-UniRule"/>
</dbReference>
<proteinExistence type="inferred from homology"/>
<organism evidence="5 6">
    <name type="scientific">Candidatus Anoxymicrobium japonicum</name>
    <dbReference type="NCBI Taxonomy" id="2013648"/>
    <lineage>
        <taxon>Bacteria</taxon>
        <taxon>Bacillati</taxon>
        <taxon>Actinomycetota</taxon>
        <taxon>Candidatus Geothermincolia</taxon>
        <taxon>Candidatus Geothermincolales</taxon>
        <taxon>Candidatus Anoxymicrobiaceae</taxon>
        <taxon>Candidatus Anoxymicrobium</taxon>
    </lineage>
</organism>
<dbReference type="AlphaFoldDB" id="A0A2N3G7H3"/>
<dbReference type="EMBL" id="PHEX01000012">
    <property type="protein sequence ID" value="PKQ28568.1"/>
    <property type="molecule type" value="Genomic_DNA"/>
</dbReference>
<name>A0A2N3G7H3_9ACTN</name>
<dbReference type="PIRSF" id="PIRSF006078">
    <property type="entry name" value="GlxK"/>
    <property type="match status" value="1"/>
</dbReference>
<keyword evidence="2 4" id="KW-0808">Transferase</keyword>
<dbReference type="InterPro" id="IPR004381">
    <property type="entry name" value="Glycerate_kinase"/>
</dbReference>
<dbReference type="PANTHER" id="PTHR21599">
    <property type="entry name" value="GLYCERATE KINASE"/>
    <property type="match status" value="1"/>
</dbReference>
<evidence type="ECO:0000256" key="3">
    <source>
        <dbReference type="ARBA" id="ARBA00022777"/>
    </source>
</evidence>
<dbReference type="NCBIfam" id="TIGR00045">
    <property type="entry name" value="glycerate kinase"/>
    <property type="match status" value="1"/>
</dbReference>
<comment type="similarity">
    <text evidence="1 4">Belongs to the glycerate kinase type-1 family.</text>
</comment>
<dbReference type="InterPro" id="IPR018197">
    <property type="entry name" value="Glycerate_kinase_RE-like"/>
</dbReference>
<gene>
    <name evidence="5" type="ORF">CVT63_02100</name>
</gene>
<keyword evidence="3 4" id="KW-0418">Kinase</keyword>
<protein>
    <submittedName>
        <fullName evidence="5">Glycerate kinase</fullName>
    </submittedName>
</protein>
<dbReference type="Gene3D" id="3.40.50.10350">
    <property type="entry name" value="Glycerate kinase, domain 1"/>
    <property type="match status" value="1"/>
</dbReference>
<dbReference type="InterPro" id="IPR018193">
    <property type="entry name" value="Glyc_kinase_flavodox-like_fold"/>
</dbReference>
<dbReference type="Pfam" id="PF02595">
    <property type="entry name" value="Gly_kinase"/>
    <property type="match status" value="1"/>
</dbReference>
<evidence type="ECO:0000313" key="5">
    <source>
        <dbReference type="EMBL" id="PKQ28568.1"/>
    </source>
</evidence>
<evidence type="ECO:0000256" key="1">
    <source>
        <dbReference type="ARBA" id="ARBA00006284"/>
    </source>
</evidence>
<accession>A0A2N3G7H3</accession>
<evidence type="ECO:0000256" key="4">
    <source>
        <dbReference type="PIRNR" id="PIRNR006078"/>
    </source>
</evidence>
<comment type="caution">
    <text evidence="5">The sequence shown here is derived from an EMBL/GenBank/DDBJ whole genome shotgun (WGS) entry which is preliminary data.</text>
</comment>
<dbReference type="SUPFAM" id="SSF110738">
    <property type="entry name" value="Glycerate kinase I"/>
    <property type="match status" value="1"/>
</dbReference>
<dbReference type="Proteomes" id="UP000233654">
    <property type="component" value="Unassembled WGS sequence"/>
</dbReference>
<reference evidence="5 6" key="1">
    <citation type="journal article" date="2017" name="ISME J.">
        <title>Potential for microbial H2 and metal transformations associated with novel bacteria and archaea in deep terrestrial subsurface sediments.</title>
        <authorList>
            <person name="Hernsdorf A.W."/>
            <person name="Amano Y."/>
            <person name="Miyakawa K."/>
            <person name="Ise K."/>
            <person name="Suzuki Y."/>
            <person name="Anantharaman K."/>
            <person name="Probst A."/>
            <person name="Burstein D."/>
            <person name="Thomas B.C."/>
            <person name="Banfield J.F."/>
        </authorList>
    </citation>
    <scope>NUCLEOTIDE SEQUENCE [LARGE SCALE GENOMIC DNA]</scope>
    <source>
        <strain evidence="5">HGW-Actinobacteria-3</strain>
    </source>
</reference>